<keyword evidence="5" id="KW-1185">Reference proteome</keyword>
<dbReference type="Proteomes" id="UP000230069">
    <property type="component" value="Unassembled WGS sequence"/>
</dbReference>
<dbReference type="InterPro" id="IPR027417">
    <property type="entry name" value="P-loop_NTPase"/>
</dbReference>
<dbReference type="SUPFAM" id="SSF52540">
    <property type="entry name" value="P-loop containing nucleoside triphosphate hydrolases"/>
    <property type="match status" value="1"/>
</dbReference>
<protein>
    <recommendedName>
        <fullName evidence="6">Protein SMG9</fullName>
    </recommendedName>
</protein>
<evidence type="ECO:0008006" key="6">
    <source>
        <dbReference type="Google" id="ProtNLM"/>
    </source>
</evidence>
<dbReference type="EMBL" id="KZ305022">
    <property type="protein sequence ID" value="PIA58799.1"/>
    <property type="molecule type" value="Genomic_DNA"/>
</dbReference>
<evidence type="ECO:0000313" key="5">
    <source>
        <dbReference type="Proteomes" id="UP000230069"/>
    </source>
</evidence>
<feature type="region of interest" description="Disordered" evidence="3">
    <location>
        <begin position="1"/>
        <end position="26"/>
    </location>
</feature>
<proteinExistence type="inferred from homology"/>
<comment type="similarity">
    <text evidence="1">Belongs to the SMG9 family.</text>
</comment>
<dbReference type="PANTHER" id="PTHR14270">
    <property type="entry name" value="NONSENSE-MEDIATED MRNA DECAY FACTOR SMG9"/>
    <property type="match status" value="1"/>
</dbReference>
<dbReference type="PANTHER" id="PTHR14270:SF0">
    <property type="entry name" value="NONSENSE-MEDIATED MRNA DECAY FACTOR SMG9"/>
    <property type="match status" value="1"/>
</dbReference>
<dbReference type="InParanoid" id="A0A2G5ESU3"/>
<name>A0A2G5ESU3_AQUCA</name>
<keyword evidence="2" id="KW-0866">Nonsense-mediated mRNA decay</keyword>
<reference evidence="4 5" key="1">
    <citation type="submission" date="2017-09" db="EMBL/GenBank/DDBJ databases">
        <title>WGS assembly of Aquilegia coerulea Goldsmith.</title>
        <authorList>
            <person name="Hodges S."/>
            <person name="Kramer E."/>
            <person name="Nordborg M."/>
            <person name="Tomkins J."/>
            <person name="Borevitz J."/>
            <person name="Derieg N."/>
            <person name="Yan J."/>
            <person name="Mihaltcheva S."/>
            <person name="Hayes R.D."/>
            <person name="Rokhsar D."/>
        </authorList>
    </citation>
    <scope>NUCLEOTIDE SEQUENCE [LARGE SCALE GENOMIC DNA]</scope>
    <source>
        <strain evidence="5">cv. Goldsmith</strain>
    </source>
</reference>
<dbReference type="GO" id="GO:0000184">
    <property type="term" value="P:nuclear-transcribed mRNA catabolic process, nonsense-mediated decay"/>
    <property type="evidence" value="ECO:0007669"/>
    <property type="project" value="UniProtKB-KW"/>
</dbReference>
<dbReference type="OrthoDB" id="79514at2759"/>
<accession>A0A2G5ESU3</accession>
<dbReference type="STRING" id="218851.A0A2G5ESU3"/>
<organism evidence="4 5">
    <name type="scientific">Aquilegia coerulea</name>
    <name type="common">Rocky mountain columbine</name>
    <dbReference type="NCBI Taxonomy" id="218851"/>
    <lineage>
        <taxon>Eukaryota</taxon>
        <taxon>Viridiplantae</taxon>
        <taxon>Streptophyta</taxon>
        <taxon>Embryophyta</taxon>
        <taxon>Tracheophyta</taxon>
        <taxon>Spermatophyta</taxon>
        <taxon>Magnoliopsida</taxon>
        <taxon>Ranunculales</taxon>
        <taxon>Ranunculaceae</taxon>
        <taxon>Thalictroideae</taxon>
        <taxon>Aquilegia</taxon>
    </lineage>
</organism>
<evidence type="ECO:0000256" key="3">
    <source>
        <dbReference type="SAM" id="MobiDB-lite"/>
    </source>
</evidence>
<dbReference type="AlphaFoldDB" id="A0A2G5ESU3"/>
<evidence type="ECO:0000256" key="2">
    <source>
        <dbReference type="ARBA" id="ARBA00023161"/>
    </source>
</evidence>
<gene>
    <name evidence="4" type="ORF">AQUCO_00500618v1</name>
</gene>
<evidence type="ECO:0000313" key="4">
    <source>
        <dbReference type="EMBL" id="PIA58799.1"/>
    </source>
</evidence>
<dbReference type="InterPro" id="IPR039177">
    <property type="entry name" value="SMG9"/>
</dbReference>
<evidence type="ECO:0000256" key="1">
    <source>
        <dbReference type="ARBA" id="ARBA00007712"/>
    </source>
</evidence>
<sequence length="415" mass="45560">MASSASNFSISSSSSSPGLPLPPSSSSSIAPKILLAKPGSTSTESPANLRSRLPSVGSLNLLSDSWDFHIDRILPFLTENTDFTVIGVIGTPGCGKSTIMNELYGYFDATSSGMLPPFAIQSEETKAMGKHCTSGIEPRISTERLILLDTQPLFSPSVLAEMMRPDGSSTIPLLNGEPLSADLAHELIGIQLGTFLASICHVLLVVTEGVHDTNMWNLMLTVDLLKHGIPDPSSSTLSHSQGVNLVTEKEMNNNLQRSGDDHLASPIFVHTNFFIRLEDQDLAPHKVLRLRKRLAQYFSSSSFMRLNHGSTSKERICPVSAPDIKINDLGLRELSLVLLPYRNQDDTEGAQYESFNTMLGKLRDQVLSMTCQSFARTVSEREWLRNSARIWDIVKKSPIFAEYGKTLQNSGMFRS</sequence>